<evidence type="ECO:0000256" key="1">
    <source>
        <dbReference type="ARBA" id="ARBA00022723"/>
    </source>
</evidence>
<dbReference type="GO" id="GO:0008270">
    <property type="term" value="F:zinc ion binding"/>
    <property type="evidence" value="ECO:0007669"/>
    <property type="project" value="UniProtKB-KW"/>
</dbReference>
<dbReference type="Gene3D" id="1.20.120.910">
    <property type="entry name" value="DksA, coiled-coil domain"/>
    <property type="match status" value="1"/>
</dbReference>
<evidence type="ECO:0000256" key="4">
    <source>
        <dbReference type="PROSITE-ProRule" id="PRU00510"/>
    </source>
</evidence>
<gene>
    <name evidence="6" type="ORF">B9Z37_06000</name>
</gene>
<evidence type="ECO:0000256" key="2">
    <source>
        <dbReference type="ARBA" id="ARBA00022771"/>
    </source>
</evidence>
<comment type="caution">
    <text evidence="6">The sequence shown here is derived from an EMBL/GenBank/DDBJ whole genome shotgun (WGS) entry which is preliminary data.</text>
</comment>
<sequence length="107" mass="12104">MHERTQLLQRIAQERGGLVSRADMAAEHDVRSFDDRAQAISERNDEFAMNEHETAELGDIEAALERIDASTYGQCTDCGVRIPSARLNAYPTAKRCIDCQTLKEQHR</sequence>
<dbReference type="Proteomes" id="UP000250790">
    <property type="component" value="Unassembled WGS sequence"/>
</dbReference>
<protein>
    <submittedName>
        <fullName evidence="6">Conjugal transfer protein TraR</fullName>
    </submittedName>
</protein>
<dbReference type="PROSITE" id="PS51128">
    <property type="entry name" value="ZF_DKSA_2"/>
    <property type="match status" value="1"/>
</dbReference>
<evidence type="ECO:0000259" key="5">
    <source>
        <dbReference type="Pfam" id="PF01258"/>
    </source>
</evidence>
<dbReference type="SUPFAM" id="SSF57716">
    <property type="entry name" value="Glucocorticoid receptor-like (DNA-binding domain)"/>
    <property type="match status" value="1"/>
</dbReference>
<accession>A0A315EDA0</accession>
<keyword evidence="3" id="KW-0862">Zinc</keyword>
<keyword evidence="1" id="KW-0479">Metal-binding</keyword>
<proteinExistence type="predicted"/>
<dbReference type="PANTHER" id="PTHR33823:SF4">
    <property type="entry name" value="GENERAL STRESS PROTEIN 16O"/>
    <property type="match status" value="1"/>
</dbReference>
<dbReference type="EMBL" id="NESN01000002">
    <property type="protein sequence ID" value="PUE54585.1"/>
    <property type="molecule type" value="Genomic_DNA"/>
</dbReference>
<feature type="zinc finger region" description="dksA C4-type" evidence="4">
    <location>
        <begin position="75"/>
        <end position="99"/>
    </location>
</feature>
<dbReference type="PANTHER" id="PTHR33823">
    <property type="entry name" value="RNA POLYMERASE-BINDING TRANSCRIPTION FACTOR DKSA-RELATED"/>
    <property type="match status" value="1"/>
</dbReference>
<keyword evidence="2" id="KW-0863">Zinc-finger</keyword>
<dbReference type="OrthoDB" id="9811543at2"/>
<evidence type="ECO:0000256" key="3">
    <source>
        <dbReference type="ARBA" id="ARBA00022833"/>
    </source>
</evidence>
<name>A0A315EDA0_9BURK</name>
<dbReference type="Pfam" id="PF01258">
    <property type="entry name" value="zf-dskA_traR"/>
    <property type="match status" value="1"/>
</dbReference>
<evidence type="ECO:0000313" key="6">
    <source>
        <dbReference type="EMBL" id="PUE54585.1"/>
    </source>
</evidence>
<reference evidence="6 7" key="1">
    <citation type="submission" date="2017-04" db="EMBL/GenBank/DDBJ databases">
        <title>Unexpected and diverse lifestyles within the genus Limnohabitans.</title>
        <authorList>
            <person name="Kasalicky V."/>
            <person name="Mehrshad M."/>
            <person name="Andrei S.-A."/>
            <person name="Salcher M."/>
            <person name="Kratochvilova H."/>
            <person name="Simek K."/>
            <person name="Ghai R."/>
        </authorList>
    </citation>
    <scope>NUCLEOTIDE SEQUENCE [LARGE SCALE GENOMIC DNA]</scope>
    <source>
        <strain evidence="6 7">II-B4</strain>
    </source>
</reference>
<feature type="domain" description="Zinc finger DksA/TraR C4-type" evidence="5">
    <location>
        <begin position="71"/>
        <end position="105"/>
    </location>
</feature>
<organism evidence="6 7">
    <name type="scientific">Limnohabitans parvus II-B4</name>
    <dbReference type="NCBI Taxonomy" id="1293052"/>
    <lineage>
        <taxon>Bacteria</taxon>
        <taxon>Pseudomonadati</taxon>
        <taxon>Pseudomonadota</taxon>
        <taxon>Betaproteobacteria</taxon>
        <taxon>Burkholderiales</taxon>
        <taxon>Comamonadaceae</taxon>
        <taxon>Limnohabitans</taxon>
    </lineage>
</organism>
<dbReference type="InterPro" id="IPR037187">
    <property type="entry name" value="DnaK_N"/>
</dbReference>
<evidence type="ECO:0000313" key="7">
    <source>
        <dbReference type="Proteomes" id="UP000250790"/>
    </source>
</evidence>
<dbReference type="InterPro" id="IPR000962">
    <property type="entry name" value="Znf_DskA_TraR"/>
</dbReference>
<keyword evidence="7" id="KW-1185">Reference proteome</keyword>
<dbReference type="SUPFAM" id="SSF109635">
    <property type="entry name" value="DnaK suppressor protein DksA, alpha-hairpin domain"/>
    <property type="match status" value="1"/>
</dbReference>
<dbReference type="AlphaFoldDB" id="A0A315EDA0"/>